<gene>
    <name evidence="1" type="ORF">BV22DRAFT_1029625</name>
</gene>
<organism evidence="1 2">
    <name type="scientific">Leucogyrophana mollusca</name>
    <dbReference type="NCBI Taxonomy" id="85980"/>
    <lineage>
        <taxon>Eukaryota</taxon>
        <taxon>Fungi</taxon>
        <taxon>Dikarya</taxon>
        <taxon>Basidiomycota</taxon>
        <taxon>Agaricomycotina</taxon>
        <taxon>Agaricomycetes</taxon>
        <taxon>Agaricomycetidae</taxon>
        <taxon>Boletales</taxon>
        <taxon>Boletales incertae sedis</taxon>
        <taxon>Leucogyrophana</taxon>
    </lineage>
</organism>
<dbReference type="Proteomes" id="UP000790709">
    <property type="component" value="Unassembled WGS sequence"/>
</dbReference>
<dbReference type="EMBL" id="MU266342">
    <property type="protein sequence ID" value="KAH7929376.1"/>
    <property type="molecule type" value="Genomic_DNA"/>
</dbReference>
<keyword evidence="2" id="KW-1185">Reference proteome</keyword>
<evidence type="ECO:0000313" key="1">
    <source>
        <dbReference type="EMBL" id="KAH7929376.1"/>
    </source>
</evidence>
<proteinExistence type="predicted"/>
<name>A0ACB8BTW3_9AGAM</name>
<reference evidence="1" key="1">
    <citation type="journal article" date="2021" name="New Phytol.">
        <title>Evolutionary innovations through gain and loss of genes in the ectomycorrhizal Boletales.</title>
        <authorList>
            <person name="Wu G."/>
            <person name="Miyauchi S."/>
            <person name="Morin E."/>
            <person name="Kuo A."/>
            <person name="Drula E."/>
            <person name="Varga T."/>
            <person name="Kohler A."/>
            <person name="Feng B."/>
            <person name="Cao Y."/>
            <person name="Lipzen A."/>
            <person name="Daum C."/>
            <person name="Hundley H."/>
            <person name="Pangilinan J."/>
            <person name="Johnson J."/>
            <person name="Barry K."/>
            <person name="LaButti K."/>
            <person name="Ng V."/>
            <person name="Ahrendt S."/>
            <person name="Min B."/>
            <person name="Choi I.G."/>
            <person name="Park H."/>
            <person name="Plett J.M."/>
            <person name="Magnuson J."/>
            <person name="Spatafora J.W."/>
            <person name="Nagy L.G."/>
            <person name="Henrissat B."/>
            <person name="Grigoriev I.V."/>
            <person name="Yang Z.L."/>
            <person name="Xu J."/>
            <person name="Martin F.M."/>
        </authorList>
    </citation>
    <scope>NUCLEOTIDE SEQUENCE</scope>
    <source>
        <strain evidence="1">KUC20120723A-06</strain>
    </source>
</reference>
<accession>A0ACB8BTW3</accession>
<protein>
    <submittedName>
        <fullName evidence="1">Phospholipase carboxylesterase</fullName>
    </submittedName>
</protein>
<sequence length="230" mass="25575">MTEIPDYQPLARVPPTLEQRGTVIFLHGLGQSNVTWTHVVIEALAPHFPHILWLLPQSAAHPVSLNQGERRPSWFDIGHLPPHADEYDEIGIAESVGVIESLILGQVHAGIDPRRIVLVGFSQGAALALIVALTTLHELGGVASLSGWIPPAVREHMIYTEQNIPVFWGHGDADDEIPLEYGEDAVLFLRNNLHISNSRLCFRIYQGLNHGINDDELNELLLWLRDTLGR</sequence>
<comment type="caution">
    <text evidence="1">The sequence shown here is derived from an EMBL/GenBank/DDBJ whole genome shotgun (WGS) entry which is preliminary data.</text>
</comment>
<evidence type="ECO:0000313" key="2">
    <source>
        <dbReference type="Proteomes" id="UP000790709"/>
    </source>
</evidence>